<dbReference type="Pfam" id="PF00069">
    <property type="entry name" value="Pkinase"/>
    <property type="match status" value="1"/>
</dbReference>
<dbReference type="InterPro" id="IPR000719">
    <property type="entry name" value="Prot_kinase_dom"/>
</dbReference>
<evidence type="ECO:0000313" key="4">
    <source>
        <dbReference type="EMBL" id="CAK0818100.1"/>
    </source>
</evidence>
<dbReference type="SUPFAM" id="SSF56112">
    <property type="entry name" value="Protein kinase-like (PK-like)"/>
    <property type="match status" value="1"/>
</dbReference>
<keyword evidence="5" id="KW-1185">Reference proteome</keyword>
<dbReference type="Proteomes" id="UP001189429">
    <property type="component" value="Unassembled WGS sequence"/>
</dbReference>
<evidence type="ECO:0000313" key="5">
    <source>
        <dbReference type="Proteomes" id="UP001189429"/>
    </source>
</evidence>
<reference evidence="4" key="1">
    <citation type="submission" date="2023-10" db="EMBL/GenBank/DDBJ databases">
        <authorList>
            <person name="Chen Y."/>
            <person name="Shah S."/>
            <person name="Dougan E. K."/>
            <person name="Thang M."/>
            <person name="Chan C."/>
        </authorList>
    </citation>
    <scope>NUCLEOTIDE SEQUENCE [LARGE SCALE GENOMIC DNA]</scope>
</reference>
<keyword evidence="2" id="KW-0067">ATP-binding</keyword>
<name>A0ABN9RHM7_9DINO</name>
<evidence type="ECO:0000259" key="3">
    <source>
        <dbReference type="PROSITE" id="PS50011"/>
    </source>
</evidence>
<keyword evidence="1" id="KW-0547">Nucleotide-binding</keyword>
<dbReference type="PANTHER" id="PTHR24346">
    <property type="entry name" value="MAP/MICROTUBULE AFFINITY-REGULATING KINASE"/>
    <property type="match status" value="1"/>
</dbReference>
<dbReference type="Gene3D" id="1.10.510.10">
    <property type="entry name" value="Transferase(Phosphotransferase) domain 1"/>
    <property type="match status" value="1"/>
</dbReference>
<protein>
    <recommendedName>
        <fullName evidence="3">Protein kinase domain-containing protein</fullName>
    </recommendedName>
</protein>
<evidence type="ECO:0000256" key="1">
    <source>
        <dbReference type="ARBA" id="ARBA00022741"/>
    </source>
</evidence>
<organism evidence="4 5">
    <name type="scientific">Prorocentrum cordatum</name>
    <dbReference type="NCBI Taxonomy" id="2364126"/>
    <lineage>
        <taxon>Eukaryota</taxon>
        <taxon>Sar</taxon>
        <taxon>Alveolata</taxon>
        <taxon>Dinophyceae</taxon>
        <taxon>Prorocentrales</taxon>
        <taxon>Prorocentraceae</taxon>
        <taxon>Prorocentrum</taxon>
    </lineage>
</organism>
<dbReference type="EMBL" id="CAUYUJ010006650">
    <property type="protein sequence ID" value="CAK0818100.1"/>
    <property type="molecule type" value="Genomic_DNA"/>
</dbReference>
<feature type="domain" description="Protein kinase" evidence="3">
    <location>
        <begin position="208"/>
        <end position="492"/>
    </location>
</feature>
<evidence type="ECO:0000256" key="2">
    <source>
        <dbReference type="ARBA" id="ARBA00022840"/>
    </source>
</evidence>
<accession>A0ABN9RHM7</accession>
<dbReference type="Gene3D" id="3.30.200.20">
    <property type="entry name" value="Phosphorylase Kinase, domain 1"/>
    <property type="match status" value="1"/>
</dbReference>
<sequence>MEAPLAIQVVVEAYVSSVAPSASAFGFLTLIPWSSQDQPANVLAPEAGDGEMSRGSIAQMVEQHEAVVIPSVYKTQKEQGGLTRLLGYLRAAHPDAFVFLVQLPDRFGTELTKDCLRELMVRHDALYRFETSGVLIELEGDPQGLQQKVRLQLMENTVVQQRVDSFLRTEGLSSSECQTIEEEHDCLLWETIPKLLMPGFPALDGGLLERGGQIGEFQLVQQYASHEHICLAVSGQHEDVLVKMCNKRSVTVAEEVESIYQEFCLLKHTLDHPNIIRCLAMLHSQSHVYLVFQYGGDACMEQVLSIHPGCRLSRDDALDCTIQVASALSHCHANDVTHGQVSPRHVSVEMANHRLVCRLVDFSTAARIPDGHTRQGLCGSLPCAAPETALEEPYWPKPADCWSLGVVLLEAAGGQGTLELSVRWRRGASLAQAVPEILEFFAQAGSHAQAMARMGGVHDDASLACLEALLRPEPLRRASAPDALELLSARRV</sequence>
<dbReference type="PANTHER" id="PTHR24346:SF30">
    <property type="entry name" value="MATERNAL EMBRYONIC LEUCINE ZIPPER KINASE"/>
    <property type="match status" value="1"/>
</dbReference>
<dbReference type="InterPro" id="IPR011009">
    <property type="entry name" value="Kinase-like_dom_sf"/>
</dbReference>
<dbReference type="PROSITE" id="PS50011">
    <property type="entry name" value="PROTEIN_KINASE_DOM"/>
    <property type="match status" value="1"/>
</dbReference>
<dbReference type="CDD" id="cd00180">
    <property type="entry name" value="PKc"/>
    <property type="match status" value="1"/>
</dbReference>
<comment type="caution">
    <text evidence="4">The sequence shown here is derived from an EMBL/GenBank/DDBJ whole genome shotgun (WGS) entry which is preliminary data.</text>
</comment>
<gene>
    <name evidence="4" type="ORF">PCOR1329_LOCUS20471</name>
</gene>
<proteinExistence type="predicted"/>